<dbReference type="PROSITE" id="PS50931">
    <property type="entry name" value="HTH_LYSR"/>
    <property type="match status" value="1"/>
</dbReference>
<dbReference type="InterPro" id="IPR000847">
    <property type="entry name" value="LysR_HTH_N"/>
</dbReference>
<dbReference type="PRINTS" id="PR00039">
    <property type="entry name" value="HTHLYSR"/>
</dbReference>
<keyword evidence="3" id="KW-0238">DNA-binding</keyword>
<feature type="domain" description="HTH lysR-type" evidence="6">
    <location>
        <begin position="1"/>
        <end position="58"/>
    </location>
</feature>
<evidence type="ECO:0000256" key="1">
    <source>
        <dbReference type="ARBA" id="ARBA00009437"/>
    </source>
</evidence>
<dbReference type="InterPro" id="IPR005119">
    <property type="entry name" value="LysR_subst-bd"/>
</dbReference>
<keyword evidence="8" id="KW-1185">Reference proteome</keyword>
<evidence type="ECO:0000256" key="3">
    <source>
        <dbReference type="ARBA" id="ARBA00023125"/>
    </source>
</evidence>
<reference evidence="7" key="2">
    <citation type="submission" date="2020-09" db="EMBL/GenBank/DDBJ databases">
        <authorList>
            <person name="Sun Q."/>
            <person name="Zhou Y."/>
        </authorList>
    </citation>
    <scope>NUCLEOTIDE SEQUENCE</scope>
    <source>
        <strain evidence="7">CGMCC 1.15095</strain>
    </source>
</reference>
<evidence type="ECO:0000313" key="8">
    <source>
        <dbReference type="Proteomes" id="UP000608154"/>
    </source>
</evidence>
<comment type="caution">
    <text evidence="7">The sequence shown here is derived from an EMBL/GenBank/DDBJ whole genome shotgun (WGS) entry which is preliminary data.</text>
</comment>
<keyword evidence="2" id="KW-0805">Transcription regulation</keyword>
<dbReference type="InterPro" id="IPR036390">
    <property type="entry name" value="WH_DNA-bd_sf"/>
</dbReference>
<evidence type="ECO:0000256" key="4">
    <source>
        <dbReference type="ARBA" id="ARBA00023159"/>
    </source>
</evidence>
<name>A0A916TNK2_9SPHN</name>
<dbReference type="Gene3D" id="3.40.190.10">
    <property type="entry name" value="Periplasmic binding protein-like II"/>
    <property type="match status" value="2"/>
</dbReference>
<keyword evidence="4" id="KW-0010">Activator</keyword>
<proteinExistence type="inferred from homology"/>
<dbReference type="GO" id="GO:2000142">
    <property type="term" value="P:regulation of DNA-templated transcription initiation"/>
    <property type="evidence" value="ECO:0007669"/>
    <property type="project" value="TreeGrafter"/>
</dbReference>
<dbReference type="InterPro" id="IPR036388">
    <property type="entry name" value="WH-like_DNA-bd_sf"/>
</dbReference>
<comment type="similarity">
    <text evidence="1">Belongs to the LysR transcriptional regulatory family.</text>
</comment>
<evidence type="ECO:0000256" key="5">
    <source>
        <dbReference type="ARBA" id="ARBA00023163"/>
    </source>
</evidence>
<sequence>MDTAHLKAFLRIAETGSISRAAQSLGIAQPSLSQQLLRLEDEVGLRLFDRTARGVTLTEAGRVFLEHARMMLLSAERAIADTLRLRGEAQGQVIVAMPPSVARLVGSRLIEALEVQSPLVRVRVVEAYNGTIRGWLEAEKIDLGIMYDLHTLRHLTPNRLFSEELFVVAPYGQFGTASEPGLIDFAQLAASRLALPGPQHGLRQLLEREAASNNTGLQVRYDVDSLPTLLDLVEHGRALSVLPSCVALAEARAERISVARLGLTGMHRTMSLVRNPSHVLTHASVRVENLLHSLLRALADGGWDAHIEKNSTQEKEVTS</sequence>
<reference evidence="7" key="1">
    <citation type="journal article" date="2014" name="Int. J. Syst. Evol. Microbiol.">
        <title>Complete genome sequence of Corynebacterium casei LMG S-19264T (=DSM 44701T), isolated from a smear-ripened cheese.</title>
        <authorList>
            <consortium name="US DOE Joint Genome Institute (JGI-PGF)"/>
            <person name="Walter F."/>
            <person name="Albersmeier A."/>
            <person name="Kalinowski J."/>
            <person name="Ruckert C."/>
        </authorList>
    </citation>
    <scope>NUCLEOTIDE SEQUENCE</scope>
    <source>
        <strain evidence="7">CGMCC 1.15095</strain>
    </source>
</reference>
<dbReference type="Pfam" id="PF00126">
    <property type="entry name" value="HTH_1"/>
    <property type="match status" value="1"/>
</dbReference>
<keyword evidence="5" id="KW-0804">Transcription</keyword>
<accession>A0A916TNK2</accession>
<dbReference type="AlphaFoldDB" id="A0A916TNK2"/>
<gene>
    <name evidence="7" type="ORF">GCM10011494_00180</name>
</gene>
<dbReference type="GO" id="GO:0003677">
    <property type="term" value="F:DNA binding"/>
    <property type="evidence" value="ECO:0007669"/>
    <property type="project" value="UniProtKB-KW"/>
</dbReference>
<organism evidence="7 8">
    <name type="scientific">Novosphingobium endophyticum</name>
    <dbReference type="NCBI Taxonomy" id="1955250"/>
    <lineage>
        <taxon>Bacteria</taxon>
        <taxon>Pseudomonadati</taxon>
        <taxon>Pseudomonadota</taxon>
        <taxon>Alphaproteobacteria</taxon>
        <taxon>Sphingomonadales</taxon>
        <taxon>Sphingomonadaceae</taxon>
        <taxon>Novosphingobium</taxon>
    </lineage>
</organism>
<dbReference type="Gene3D" id="1.10.10.10">
    <property type="entry name" value="Winged helix-like DNA-binding domain superfamily/Winged helix DNA-binding domain"/>
    <property type="match status" value="1"/>
</dbReference>
<dbReference type="FunFam" id="1.10.10.10:FF:000001">
    <property type="entry name" value="LysR family transcriptional regulator"/>
    <property type="match status" value="1"/>
</dbReference>
<dbReference type="RefSeq" id="WP_188767020.1">
    <property type="nucleotide sequence ID" value="NZ_BMHK01000001.1"/>
</dbReference>
<dbReference type="EMBL" id="BMHK01000001">
    <property type="protein sequence ID" value="GGB85873.1"/>
    <property type="molecule type" value="Genomic_DNA"/>
</dbReference>
<evidence type="ECO:0000256" key="2">
    <source>
        <dbReference type="ARBA" id="ARBA00023015"/>
    </source>
</evidence>
<dbReference type="SUPFAM" id="SSF53850">
    <property type="entry name" value="Periplasmic binding protein-like II"/>
    <property type="match status" value="1"/>
</dbReference>
<dbReference type="Pfam" id="PF03466">
    <property type="entry name" value="LysR_substrate"/>
    <property type="match status" value="1"/>
</dbReference>
<dbReference type="PANTHER" id="PTHR30293:SF0">
    <property type="entry name" value="NITROGEN ASSIMILATION REGULATORY PROTEIN NAC"/>
    <property type="match status" value="1"/>
</dbReference>
<evidence type="ECO:0000259" key="6">
    <source>
        <dbReference type="PROSITE" id="PS50931"/>
    </source>
</evidence>
<dbReference type="GO" id="GO:0003700">
    <property type="term" value="F:DNA-binding transcription factor activity"/>
    <property type="evidence" value="ECO:0007669"/>
    <property type="project" value="InterPro"/>
</dbReference>
<dbReference type="Proteomes" id="UP000608154">
    <property type="component" value="Unassembled WGS sequence"/>
</dbReference>
<dbReference type="SUPFAM" id="SSF46785">
    <property type="entry name" value="Winged helix' DNA-binding domain"/>
    <property type="match status" value="1"/>
</dbReference>
<evidence type="ECO:0000313" key="7">
    <source>
        <dbReference type="EMBL" id="GGB85873.1"/>
    </source>
</evidence>
<dbReference type="PANTHER" id="PTHR30293">
    <property type="entry name" value="TRANSCRIPTIONAL REGULATORY PROTEIN NAC-RELATED"/>
    <property type="match status" value="1"/>
</dbReference>
<protein>
    <submittedName>
        <fullName evidence="7">LysR family transcriptional regulator</fullName>
    </submittedName>
</protein>